<dbReference type="SUPFAM" id="SSF56322">
    <property type="entry name" value="ADC synthase"/>
    <property type="match status" value="1"/>
</dbReference>
<evidence type="ECO:0000313" key="8">
    <source>
        <dbReference type="Proteomes" id="UP001597241"/>
    </source>
</evidence>
<dbReference type="EC" id="5.4.4.2" evidence="3"/>
<name>A0ABW3WK16_9FLAO</name>
<reference evidence="8" key="1">
    <citation type="journal article" date="2019" name="Int. J. Syst. Evol. Microbiol.">
        <title>The Global Catalogue of Microorganisms (GCM) 10K type strain sequencing project: providing services to taxonomists for standard genome sequencing and annotation.</title>
        <authorList>
            <consortium name="The Broad Institute Genomics Platform"/>
            <consortium name="The Broad Institute Genome Sequencing Center for Infectious Disease"/>
            <person name="Wu L."/>
            <person name="Ma J."/>
        </authorList>
    </citation>
    <scope>NUCLEOTIDE SEQUENCE [LARGE SCALE GENOMIC DNA]</scope>
    <source>
        <strain evidence="8">CCUG 62221</strain>
    </source>
</reference>
<dbReference type="PANTHER" id="PTHR42839:SF2">
    <property type="entry name" value="ISOCHORISMATE SYNTHASE ENTC"/>
    <property type="match status" value="1"/>
</dbReference>
<dbReference type="NCBIfam" id="TIGR00543">
    <property type="entry name" value="isochor_syn"/>
    <property type="match status" value="1"/>
</dbReference>
<keyword evidence="8" id="KW-1185">Reference proteome</keyword>
<proteinExistence type="inferred from homology"/>
<comment type="catalytic activity">
    <reaction evidence="1">
        <text>chorismate = isochorismate</text>
        <dbReference type="Rhea" id="RHEA:18985"/>
        <dbReference type="ChEBI" id="CHEBI:29748"/>
        <dbReference type="ChEBI" id="CHEBI:29780"/>
        <dbReference type="EC" id="5.4.4.2"/>
    </reaction>
</comment>
<dbReference type="GO" id="GO:0008909">
    <property type="term" value="F:isochorismate synthase activity"/>
    <property type="evidence" value="ECO:0007669"/>
    <property type="project" value="UniProtKB-EC"/>
</dbReference>
<accession>A0ABW3WK16</accession>
<keyword evidence="4 7" id="KW-0413">Isomerase</keyword>
<dbReference type="InterPro" id="IPR004561">
    <property type="entry name" value="IsoChor_synthase"/>
</dbReference>
<dbReference type="InterPro" id="IPR005801">
    <property type="entry name" value="ADC_synthase"/>
</dbReference>
<dbReference type="Gene3D" id="3.60.120.10">
    <property type="entry name" value="Anthranilate synthase"/>
    <property type="match status" value="1"/>
</dbReference>
<evidence type="ECO:0000256" key="5">
    <source>
        <dbReference type="ARBA" id="ARBA00041564"/>
    </source>
</evidence>
<organism evidence="7 8">
    <name type="scientific">Lutibacter holmesii</name>
    <dbReference type="NCBI Taxonomy" id="1137985"/>
    <lineage>
        <taxon>Bacteria</taxon>
        <taxon>Pseudomonadati</taxon>
        <taxon>Bacteroidota</taxon>
        <taxon>Flavobacteriia</taxon>
        <taxon>Flavobacteriales</taxon>
        <taxon>Flavobacteriaceae</taxon>
        <taxon>Lutibacter</taxon>
    </lineage>
</organism>
<evidence type="ECO:0000256" key="4">
    <source>
        <dbReference type="ARBA" id="ARBA00023235"/>
    </source>
</evidence>
<dbReference type="Proteomes" id="UP001597241">
    <property type="component" value="Unassembled WGS sequence"/>
</dbReference>
<dbReference type="InterPro" id="IPR015890">
    <property type="entry name" value="Chorismate_C"/>
</dbReference>
<evidence type="ECO:0000259" key="6">
    <source>
        <dbReference type="Pfam" id="PF00425"/>
    </source>
</evidence>
<evidence type="ECO:0000256" key="3">
    <source>
        <dbReference type="ARBA" id="ARBA00012824"/>
    </source>
</evidence>
<evidence type="ECO:0000313" key="7">
    <source>
        <dbReference type="EMBL" id="MFD1292549.1"/>
    </source>
</evidence>
<sequence>MKEETAIFFKKLAQTIAANVPFVVYRKPNENLVTVVVQNTTKLYHLNTFLEKGFVFSPYSKTAHKIIFPASKSKMFEAELSDFEDLGVGVQGVDAELNMCDNEVKNNHILLTKKAIDFIQHKNAEKIVISRKEVLERNNFEVLNSYKKMLKNYKNAMVYLWFHPKVGCWMGASPERLIHMHKNEFKTMALAGTQSFENTTEVVWKTKEKEEQQFVTDYILDTVKDAIKNIKISKPYTVKAGSLLHLRTDISGELKCEDGLGNLIDSLHPTPAVCGLPKHIATNFILENEMYDRSFYTGYLGELNVKNETNLYVNLRCMEIEKNQISLFVGGGITKDSLAENEWRETVFKAEIMKEIL</sequence>
<dbReference type="RefSeq" id="WP_386807208.1">
    <property type="nucleotide sequence ID" value="NZ_JBHTMV010000002.1"/>
</dbReference>
<gene>
    <name evidence="7" type="ORF">ACFQ5N_01765</name>
</gene>
<evidence type="ECO:0000256" key="1">
    <source>
        <dbReference type="ARBA" id="ARBA00000799"/>
    </source>
</evidence>
<dbReference type="PANTHER" id="PTHR42839">
    <property type="entry name" value="ISOCHORISMATE SYNTHASE ENTC"/>
    <property type="match status" value="1"/>
</dbReference>
<feature type="domain" description="Chorismate-utilising enzyme C-terminal" evidence="6">
    <location>
        <begin position="112"/>
        <end position="349"/>
    </location>
</feature>
<protein>
    <recommendedName>
        <fullName evidence="3">isochorismate synthase</fullName>
        <ecNumber evidence="3">5.4.4.2</ecNumber>
    </recommendedName>
    <alternativeName>
        <fullName evidence="5">Isochorismate mutase</fullName>
    </alternativeName>
</protein>
<comment type="caution">
    <text evidence="7">The sequence shown here is derived from an EMBL/GenBank/DDBJ whole genome shotgun (WGS) entry which is preliminary data.</text>
</comment>
<dbReference type="EMBL" id="JBHTMV010000002">
    <property type="protein sequence ID" value="MFD1292549.1"/>
    <property type="molecule type" value="Genomic_DNA"/>
</dbReference>
<evidence type="ECO:0000256" key="2">
    <source>
        <dbReference type="ARBA" id="ARBA00005297"/>
    </source>
</evidence>
<dbReference type="Pfam" id="PF00425">
    <property type="entry name" value="Chorismate_bind"/>
    <property type="match status" value="1"/>
</dbReference>
<comment type="similarity">
    <text evidence="2">Belongs to the isochorismate synthase family.</text>
</comment>